<evidence type="ECO:0000313" key="2">
    <source>
        <dbReference type="Proteomes" id="UP000789831"/>
    </source>
</evidence>
<gene>
    <name evidence="1" type="ORF">AGERDE_LOCUS11739</name>
</gene>
<dbReference type="AlphaFoldDB" id="A0A9N9DZX6"/>
<reference evidence="1" key="1">
    <citation type="submission" date="2021-06" db="EMBL/GenBank/DDBJ databases">
        <authorList>
            <person name="Kallberg Y."/>
            <person name="Tangrot J."/>
            <person name="Rosling A."/>
        </authorList>
    </citation>
    <scope>NUCLEOTIDE SEQUENCE</scope>
    <source>
        <strain evidence="1">MT106</strain>
    </source>
</reference>
<dbReference type="EMBL" id="CAJVPL010005606">
    <property type="protein sequence ID" value="CAG8659358.1"/>
    <property type="molecule type" value="Genomic_DNA"/>
</dbReference>
<name>A0A9N9DZX6_9GLOM</name>
<proteinExistence type="predicted"/>
<feature type="non-terminal residue" evidence="1">
    <location>
        <position position="1"/>
    </location>
</feature>
<organism evidence="1 2">
    <name type="scientific">Ambispora gerdemannii</name>
    <dbReference type="NCBI Taxonomy" id="144530"/>
    <lineage>
        <taxon>Eukaryota</taxon>
        <taxon>Fungi</taxon>
        <taxon>Fungi incertae sedis</taxon>
        <taxon>Mucoromycota</taxon>
        <taxon>Glomeromycotina</taxon>
        <taxon>Glomeromycetes</taxon>
        <taxon>Archaeosporales</taxon>
        <taxon>Ambisporaceae</taxon>
        <taxon>Ambispora</taxon>
    </lineage>
</organism>
<comment type="caution">
    <text evidence="1">The sequence shown here is derived from an EMBL/GenBank/DDBJ whole genome shotgun (WGS) entry which is preliminary data.</text>
</comment>
<sequence>NELDSGTNRWVDPPTSTRVATTATWISDPLVGNPVAPNQESFIFLQFTMSSTWSTPPTS</sequence>
<accession>A0A9N9DZX6</accession>
<evidence type="ECO:0000313" key="1">
    <source>
        <dbReference type="EMBL" id="CAG8659358.1"/>
    </source>
</evidence>
<dbReference type="Proteomes" id="UP000789831">
    <property type="component" value="Unassembled WGS sequence"/>
</dbReference>
<protein>
    <submittedName>
        <fullName evidence="1">11866_t:CDS:1</fullName>
    </submittedName>
</protein>
<keyword evidence="2" id="KW-1185">Reference proteome</keyword>